<dbReference type="Pfam" id="PF00806">
    <property type="entry name" value="PUF"/>
    <property type="match status" value="1"/>
</dbReference>
<keyword evidence="8" id="KW-1185">Reference proteome</keyword>
<evidence type="ECO:0000256" key="4">
    <source>
        <dbReference type="ARBA" id="ARBA00022845"/>
    </source>
</evidence>
<dbReference type="GO" id="GO:0006417">
    <property type="term" value="P:regulation of translation"/>
    <property type="evidence" value="ECO:0007669"/>
    <property type="project" value="UniProtKB-KW"/>
</dbReference>
<accession>A0A8X7SI05</accession>
<name>A0A8X7SI05_BRACI</name>
<dbReference type="InterPro" id="IPR011989">
    <property type="entry name" value="ARM-like"/>
</dbReference>
<dbReference type="OrthoDB" id="10281838at2759"/>
<feature type="repeat" description="Pumilio" evidence="6">
    <location>
        <begin position="219"/>
        <end position="254"/>
    </location>
</feature>
<comment type="caution">
    <text evidence="7">The sequence shown here is derived from an EMBL/GenBank/DDBJ whole genome shotgun (WGS) entry which is preliminary data.</text>
</comment>
<evidence type="ECO:0000313" key="7">
    <source>
        <dbReference type="EMBL" id="KAG2306860.1"/>
    </source>
</evidence>
<evidence type="ECO:0000256" key="3">
    <source>
        <dbReference type="ARBA" id="ARBA00022737"/>
    </source>
</evidence>
<sequence length="306" mass="35376">MGRLSVFIQRLSNALLVDDFEQPLYSTDRKNHRFCSLKLHFLFSVRFLPQWHTYREKSLFFSVDQTEASHLRDLLEKASAAELELVYSEFCEHLFFLGEHEVGSHLLTKFCITIGLTHIQKLAQKRKITSLLIYIAQRPHVYTMWDLIHPLTLKIGHLKREPLIWIISLNIINISNEPRGIANFETMVQFASYDCSDVDVAIQSLIILQNGASDFLVDTLANNITSLSLDPYGSFLIQKCLQLGTKRNVLFIIYELSTTGLFSLVHQRFGNYVHIESIFDIIIKIRPVYKLHAFIHIIVYSILTSC</sequence>
<protein>
    <submittedName>
        <fullName evidence="7">Uncharacterized protein</fullName>
    </submittedName>
</protein>
<comment type="subcellular location">
    <subcellularLocation>
        <location evidence="1">Cytoplasm</location>
    </subcellularLocation>
</comment>
<dbReference type="GO" id="GO:0003729">
    <property type="term" value="F:mRNA binding"/>
    <property type="evidence" value="ECO:0007669"/>
    <property type="project" value="TreeGrafter"/>
</dbReference>
<dbReference type="Gene3D" id="1.25.10.10">
    <property type="entry name" value="Leucine-rich Repeat Variant"/>
    <property type="match status" value="1"/>
</dbReference>
<gene>
    <name evidence="7" type="ORF">Bca52824_026608</name>
</gene>
<evidence type="ECO:0000256" key="2">
    <source>
        <dbReference type="ARBA" id="ARBA00022490"/>
    </source>
</evidence>
<dbReference type="InterPro" id="IPR001313">
    <property type="entry name" value="Pumilio_RNA-bd_rpt"/>
</dbReference>
<dbReference type="InterPro" id="IPR016024">
    <property type="entry name" value="ARM-type_fold"/>
</dbReference>
<organism evidence="7 8">
    <name type="scientific">Brassica carinata</name>
    <name type="common">Ethiopian mustard</name>
    <name type="synonym">Abyssinian cabbage</name>
    <dbReference type="NCBI Taxonomy" id="52824"/>
    <lineage>
        <taxon>Eukaryota</taxon>
        <taxon>Viridiplantae</taxon>
        <taxon>Streptophyta</taxon>
        <taxon>Embryophyta</taxon>
        <taxon>Tracheophyta</taxon>
        <taxon>Spermatophyta</taxon>
        <taxon>Magnoliopsida</taxon>
        <taxon>eudicotyledons</taxon>
        <taxon>Gunneridae</taxon>
        <taxon>Pentapetalae</taxon>
        <taxon>rosids</taxon>
        <taxon>malvids</taxon>
        <taxon>Brassicales</taxon>
        <taxon>Brassicaceae</taxon>
        <taxon>Brassiceae</taxon>
        <taxon>Brassica</taxon>
    </lineage>
</organism>
<keyword evidence="2" id="KW-0963">Cytoplasm</keyword>
<dbReference type="EMBL" id="JAAMPC010000006">
    <property type="protein sequence ID" value="KAG2306860.1"/>
    <property type="molecule type" value="Genomic_DNA"/>
</dbReference>
<keyword evidence="4" id="KW-0810">Translation regulation</keyword>
<evidence type="ECO:0000256" key="5">
    <source>
        <dbReference type="ARBA" id="ARBA00022884"/>
    </source>
</evidence>
<dbReference type="PANTHER" id="PTHR12537">
    <property type="entry name" value="RNA BINDING PROTEIN PUMILIO-RELATED"/>
    <property type="match status" value="1"/>
</dbReference>
<keyword evidence="5" id="KW-0694">RNA-binding</keyword>
<dbReference type="PANTHER" id="PTHR12537:SF13">
    <property type="entry name" value="PUMILIO HOMOLOGY DOMAIN FAMILY MEMBER 4"/>
    <property type="match status" value="1"/>
</dbReference>
<evidence type="ECO:0000256" key="6">
    <source>
        <dbReference type="PROSITE-ProRule" id="PRU00317"/>
    </source>
</evidence>
<evidence type="ECO:0000256" key="1">
    <source>
        <dbReference type="ARBA" id="ARBA00004496"/>
    </source>
</evidence>
<evidence type="ECO:0000313" key="8">
    <source>
        <dbReference type="Proteomes" id="UP000886595"/>
    </source>
</evidence>
<reference evidence="7 8" key="1">
    <citation type="submission" date="2020-02" db="EMBL/GenBank/DDBJ databases">
        <authorList>
            <person name="Ma Q."/>
            <person name="Huang Y."/>
            <person name="Song X."/>
            <person name="Pei D."/>
        </authorList>
    </citation>
    <scope>NUCLEOTIDE SEQUENCE [LARGE SCALE GENOMIC DNA]</scope>
    <source>
        <strain evidence="7">Sxm20200214</strain>
        <tissue evidence="7">Leaf</tissue>
    </source>
</reference>
<proteinExistence type="predicted"/>
<dbReference type="PROSITE" id="PS50302">
    <property type="entry name" value="PUM"/>
    <property type="match status" value="1"/>
</dbReference>
<dbReference type="SUPFAM" id="SSF48371">
    <property type="entry name" value="ARM repeat"/>
    <property type="match status" value="1"/>
</dbReference>
<dbReference type="Proteomes" id="UP000886595">
    <property type="component" value="Unassembled WGS sequence"/>
</dbReference>
<dbReference type="AlphaFoldDB" id="A0A8X7SI05"/>
<dbReference type="GO" id="GO:0005737">
    <property type="term" value="C:cytoplasm"/>
    <property type="evidence" value="ECO:0007669"/>
    <property type="project" value="UniProtKB-SubCell"/>
</dbReference>
<keyword evidence="3" id="KW-0677">Repeat</keyword>
<dbReference type="SMART" id="SM00025">
    <property type="entry name" value="Pumilio"/>
    <property type="match status" value="1"/>
</dbReference>